<reference evidence="9 10" key="1">
    <citation type="submission" date="2017-01" db="EMBL/GenBank/DDBJ databases">
        <title>The cable genome- insights into the physiology and evolution of filamentous bacteria capable of sulfide oxidation via long distance electron transfer.</title>
        <authorList>
            <person name="Schreiber L."/>
            <person name="Bjerg J.T."/>
            <person name="Boggild A."/>
            <person name="Van De Vossenberg J."/>
            <person name="Meysman F."/>
            <person name="Nielsen L.P."/>
            <person name="Schramm A."/>
            <person name="Kjeldsen K.U."/>
        </authorList>
    </citation>
    <scope>NUCLEOTIDE SEQUENCE [LARGE SCALE GENOMIC DNA]</scope>
    <source>
        <strain evidence="9">A1</strain>
    </source>
</reference>
<evidence type="ECO:0000256" key="1">
    <source>
        <dbReference type="ARBA" id="ARBA00010718"/>
    </source>
</evidence>
<keyword evidence="4" id="KW-0862">Zinc</keyword>
<feature type="domain" description="Alpha-carbonic anhydrase" evidence="8">
    <location>
        <begin position="25"/>
        <end position="165"/>
    </location>
</feature>
<evidence type="ECO:0000256" key="6">
    <source>
        <dbReference type="ARBA" id="ARBA00048348"/>
    </source>
</evidence>
<keyword evidence="3" id="KW-0479">Metal-binding</keyword>
<evidence type="ECO:0000313" key="9">
    <source>
        <dbReference type="EMBL" id="RWX48643.1"/>
    </source>
</evidence>
<comment type="similarity">
    <text evidence="1">Belongs to the alpha-carbonic anhydrase family.</text>
</comment>
<accession>A0A3S3RUX4</accession>
<evidence type="ECO:0000256" key="4">
    <source>
        <dbReference type="ARBA" id="ARBA00022833"/>
    </source>
</evidence>
<evidence type="ECO:0000256" key="5">
    <source>
        <dbReference type="ARBA" id="ARBA00023239"/>
    </source>
</evidence>
<proteinExistence type="inferred from homology"/>
<dbReference type="GO" id="GO:0004089">
    <property type="term" value="F:carbonate dehydratase activity"/>
    <property type="evidence" value="ECO:0007669"/>
    <property type="project" value="UniProtKB-EC"/>
</dbReference>
<keyword evidence="5 9" id="KW-0456">Lyase</keyword>
<keyword evidence="10" id="KW-1185">Reference proteome</keyword>
<name>A0A3S3RUX4_9BACT</name>
<dbReference type="Gene3D" id="3.10.200.10">
    <property type="entry name" value="Alpha carbonic anhydrase"/>
    <property type="match status" value="1"/>
</dbReference>
<dbReference type="PROSITE" id="PS51144">
    <property type="entry name" value="ALPHA_CA_2"/>
    <property type="match status" value="1"/>
</dbReference>
<dbReference type="Proteomes" id="UP000288086">
    <property type="component" value="Unassembled WGS sequence"/>
</dbReference>
<keyword evidence="7" id="KW-0732">Signal</keyword>
<evidence type="ECO:0000256" key="2">
    <source>
        <dbReference type="ARBA" id="ARBA00012925"/>
    </source>
</evidence>
<dbReference type="InterPro" id="IPR041891">
    <property type="entry name" value="Alpha_CA_prokaryot-like"/>
</dbReference>
<protein>
    <recommendedName>
        <fullName evidence="2">carbonic anhydrase</fullName>
        <ecNumber evidence="2">4.2.1.1</ecNumber>
    </recommendedName>
</protein>
<dbReference type="EMBL" id="MTKP01000125">
    <property type="protein sequence ID" value="RWX48643.1"/>
    <property type="molecule type" value="Genomic_DNA"/>
</dbReference>
<comment type="caution">
    <text evidence="9">The sequence shown here is derived from an EMBL/GenBank/DDBJ whole genome shotgun (WGS) entry which is preliminary data.</text>
</comment>
<dbReference type="PANTHER" id="PTHR18952:SF265">
    <property type="entry name" value="CARBONIC ANHYDRASE"/>
    <property type="match status" value="1"/>
</dbReference>
<dbReference type="Pfam" id="PF00194">
    <property type="entry name" value="Carb_anhydrase"/>
    <property type="match status" value="1"/>
</dbReference>
<dbReference type="GO" id="GO:0008270">
    <property type="term" value="F:zinc ion binding"/>
    <property type="evidence" value="ECO:0007669"/>
    <property type="project" value="InterPro"/>
</dbReference>
<dbReference type="InterPro" id="IPR001148">
    <property type="entry name" value="CA_dom"/>
</dbReference>
<evidence type="ECO:0000256" key="7">
    <source>
        <dbReference type="SAM" id="SignalP"/>
    </source>
</evidence>
<feature type="signal peptide" evidence="7">
    <location>
        <begin position="1"/>
        <end position="21"/>
    </location>
</feature>
<comment type="catalytic activity">
    <reaction evidence="6">
        <text>hydrogencarbonate + H(+) = CO2 + H2O</text>
        <dbReference type="Rhea" id="RHEA:10748"/>
        <dbReference type="ChEBI" id="CHEBI:15377"/>
        <dbReference type="ChEBI" id="CHEBI:15378"/>
        <dbReference type="ChEBI" id="CHEBI:16526"/>
        <dbReference type="ChEBI" id="CHEBI:17544"/>
        <dbReference type="EC" id="4.2.1.1"/>
    </reaction>
</comment>
<dbReference type="CDD" id="cd03124">
    <property type="entry name" value="alpha_CA_prokaryotic_like"/>
    <property type="match status" value="1"/>
</dbReference>
<dbReference type="SUPFAM" id="SSF51069">
    <property type="entry name" value="Carbonic anhydrase"/>
    <property type="match status" value="1"/>
</dbReference>
<evidence type="ECO:0000313" key="10">
    <source>
        <dbReference type="Proteomes" id="UP000288086"/>
    </source>
</evidence>
<evidence type="ECO:0000256" key="3">
    <source>
        <dbReference type="ARBA" id="ARBA00022723"/>
    </source>
</evidence>
<feature type="chain" id="PRO_5018688881" description="carbonic anhydrase" evidence="7">
    <location>
        <begin position="22"/>
        <end position="165"/>
    </location>
</feature>
<organism evidence="9 10">
    <name type="scientific">Candidatus Electrothrix communis</name>
    <dbReference type="NCBI Taxonomy" id="1859133"/>
    <lineage>
        <taxon>Bacteria</taxon>
        <taxon>Pseudomonadati</taxon>
        <taxon>Thermodesulfobacteriota</taxon>
        <taxon>Desulfobulbia</taxon>
        <taxon>Desulfobulbales</taxon>
        <taxon>Desulfobulbaceae</taxon>
        <taxon>Candidatus Electrothrix</taxon>
    </lineage>
</organism>
<sequence length="165" mass="17743">MKKIMSAIAAVLALTAGNSVASGGGHWGYTGEGAPEHWGSLNPAYVLCDKGANQSPVDLTNFIEAEPEPIHFNYTGLVTEVAHNDYAIQAKYTAGSTIKVNGKIFTLKYINFHAPSEHMVNGGQVPIEVHFVHTDIDGNFAVIAVMYTLGNEHAELKKIWTADAC</sequence>
<dbReference type="InterPro" id="IPR023561">
    <property type="entry name" value="Carbonic_anhydrase_a-class"/>
</dbReference>
<dbReference type="EC" id="4.2.1.1" evidence="2"/>
<dbReference type="SMART" id="SM01057">
    <property type="entry name" value="Carb_anhydrase"/>
    <property type="match status" value="1"/>
</dbReference>
<gene>
    <name evidence="9" type="ORF">VT98_11253</name>
</gene>
<evidence type="ECO:0000259" key="8">
    <source>
        <dbReference type="PROSITE" id="PS51144"/>
    </source>
</evidence>
<dbReference type="PANTHER" id="PTHR18952">
    <property type="entry name" value="CARBONIC ANHYDRASE"/>
    <property type="match status" value="1"/>
</dbReference>
<dbReference type="AlphaFoldDB" id="A0A3S3RUX4"/>
<dbReference type="InterPro" id="IPR036398">
    <property type="entry name" value="CA_dom_sf"/>
</dbReference>